<dbReference type="PROSITE" id="PS00086">
    <property type="entry name" value="CYTOCHROME_P450"/>
    <property type="match status" value="1"/>
</dbReference>
<evidence type="ECO:0000313" key="8">
    <source>
        <dbReference type="EMBL" id="RMY56884.1"/>
    </source>
</evidence>
<feature type="transmembrane region" description="Helical" evidence="7">
    <location>
        <begin position="21"/>
        <end position="46"/>
    </location>
</feature>
<evidence type="ECO:0000256" key="3">
    <source>
        <dbReference type="ARBA" id="ARBA00022723"/>
    </source>
</evidence>
<dbReference type="GO" id="GO:0005506">
    <property type="term" value="F:iron ion binding"/>
    <property type="evidence" value="ECO:0007669"/>
    <property type="project" value="InterPro"/>
</dbReference>
<keyword evidence="7" id="KW-0472">Membrane</keyword>
<dbReference type="OrthoDB" id="1470350at2759"/>
<dbReference type="InterPro" id="IPR017972">
    <property type="entry name" value="Cyt_P450_CS"/>
</dbReference>
<proteinExistence type="inferred from homology"/>
<keyword evidence="7" id="KW-0812">Transmembrane</keyword>
<evidence type="ECO:0000256" key="6">
    <source>
        <dbReference type="RuleBase" id="RU000461"/>
    </source>
</evidence>
<organism evidence="8 9">
    <name type="scientific">Hortaea werneckii</name>
    <name type="common">Black yeast</name>
    <name type="synonym">Cladosporium werneckii</name>
    <dbReference type="NCBI Taxonomy" id="91943"/>
    <lineage>
        <taxon>Eukaryota</taxon>
        <taxon>Fungi</taxon>
        <taxon>Dikarya</taxon>
        <taxon>Ascomycota</taxon>
        <taxon>Pezizomycotina</taxon>
        <taxon>Dothideomycetes</taxon>
        <taxon>Dothideomycetidae</taxon>
        <taxon>Mycosphaerellales</taxon>
        <taxon>Teratosphaeriaceae</taxon>
        <taxon>Hortaea</taxon>
    </lineage>
</organism>
<comment type="cofactor">
    <cofactor evidence="1 5">
        <name>heme</name>
        <dbReference type="ChEBI" id="CHEBI:30413"/>
    </cofactor>
</comment>
<dbReference type="GO" id="GO:0004497">
    <property type="term" value="F:monooxygenase activity"/>
    <property type="evidence" value="ECO:0007669"/>
    <property type="project" value="UniProtKB-KW"/>
</dbReference>
<reference evidence="8 9" key="1">
    <citation type="journal article" date="2018" name="BMC Genomics">
        <title>Genomic evidence for intraspecific hybridization in a clonal and extremely halotolerant yeast.</title>
        <authorList>
            <person name="Gostincar C."/>
            <person name="Stajich J.E."/>
            <person name="Zupancic J."/>
            <person name="Zalar P."/>
            <person name="Gunde-Cimerman N."/>
        </authorList>
    </citation>
    <scope>NUCLEOTIDE SEQUENCE [LARGE SCALE GENOMIC DNA]</scope>
    <source>
        <strain evidence="8 9">EXF-2682</strain>
    </source>
</reference>
<evidence type="ECO:0000256" key="2">
    <source>
        <dbReference type="ARBA" id="ARBA00010617"/>
    </source>
</evidence>
<keyword evidence="3 5" id="KW-0479">Metal-binding</keyword>
<dbReference type="InterPro" id="IPR036396">
    <property type="entry name" value="Cyt_P450_sf"/>
</dbReference>
<dbReference type="GO" id="GO:0020037">
    <property type="term" value="F:heme binding"/>
    <property type="evidence" value="ECO:0007669"/>
    <property type="project" value="InterPro"/>
</dbReference>
<dbReference type="PRINTS" id="PR00385">
    <property type="entry name" value="P450"/>
</dbReference>
<comment type="caution">
    <text evidence="8">The sequence shown here is derived from an EMBL/GenBank/DDBJ whole genome shotgun (WGS) entry which is preliminary data.</text>
</comment>
<evidence type="ECO:0000256" key="5">
    <source>
        <dbReference type="PIRSR" id="PIRSR602401-1"/>
    </source>
</evidence>
<dbReference type="Proteomes" id="UP000269276">
    <property type="component" value="Unassembled WGS sequence"/>
</dbReference>
<dbReference type="InterPro" id="IPR050121">
    <property type="entry name" value="Cytochrome_P450_monoxygenase"/>
</dbReference>
<dbReference type="SUPFAM" id="SSF48264">
    <property type="entry name" value="Cytochrome P450"/>
    <property type="match status" value="1"/>
</dbReference>
<dbReference type="InterPro" id="IPR002401">
    <property type="entry name" value="Cyt_P450_E_grp-I"/>
</dbReference>
<dbReference type="Pfam" id="PF00067">
    <property type="entry name" value="p450"/>
    <property type="match status" value="2"/>
</dbReference>
<gene>
    <name evidence="8" type="ORF">D0863_12825</name>
</gene>
<dbReference type="CDD" id="cd20622">
    <property type="entry name" value="CYP_TRI13-like"/>
    <property type="match status" value="1"/>
</dbReference>
<comment type="similarity">
    <text evidence="2 6">Belongs to the cytochrome P450 family.</text>
</comment>
<dbReference type="Gene3D" id="1.10.630.10">
    <property type="entry name" value="Cytochrome P450"/>
    <property type="match status" value="1"/>
</dbReference>
<name>A0A3M7CY45_HORWE</name>
<dbReference type="PANTHER" id="PTHR24305">
    <property type="entry name" value="CYTOCHROME P450"/>
    <property type="match status" value="1"/>
</dbReference>
<keyword evidence="4 5" id="KW-0408">Iron</keyword>
<keyword evidence="6" id="KW-0560">Oxidoreductase</keyword>
<dbReference type="InterPro" id="IPR001128">
    <property type="entry name" value="Cyt_P450"/>
</dbReference>
<dbReference type="GO" id="GO:0016705">
    <property type="term" value="F:oxidoreductase activity, acting on paired donors, with incorporation or reduction of molecular oxygen"/>
    <property type="evidence" value="ECO:0007669"/>
    <property type="project" value="InterPro"/>
</dbReference>
<evidence type="ECO:0000256" key="7">
    <source>
        <dbReference type="SAM" id="Phobius"/>
    </source>
</evidence>
<accession>A0A3M7CY45</accession>
<keyword evidence="5 6" id="KW-0349">Heme</keyword>
<dbReference type="PRINTS" id="PR00463">
    <property type="entry name" value="EP450I"/>
</dbReference>
<dbReference type="EMBL" id="QWIP01000683">
    <property type="protein sequence ID" value="RMY56884.1"/>
    <property type="molecule type" value="Genomic_DNA"/>
</dbReference>
<feature type="binding site" description="axial binding residue" evidence="5">
    <location>
        <position position="539"/>
    </location>
    <ligand>
        <name>heme</name>
        <dbReference type="ChEBI" id="CHEBI:30413"/>
    </ligand>
    <ligandPart>
        <name>Fe</name>
        <dbReference type="ChEBI" id="CHEBI:18248"/>
    </ligandPart>
</feature>
<keyword evidence="6" id="KW-0503">Monooxygenase</keyword>
<evidence type="ECO:0000256" key="1">
    <source>
        <dbReference type="ARBA" id="ARBA00001971"/>
    </source>
</evidence>
<sequence length="593" mass="66647">MDRGFKYRQVLQQHSASGSQYPATMVSTFNLGCIVGIVAACSYLLYRVALPKPIAGIPYNKHSAARMFGDVPDALSWYRKRQELFSYLAAQTVKLNSPIVQVFLRPFGKPWVILADFREAQDIMVRRTREFDRSDFFGDLFFTLGPGNQVHMPTGDEWRAHRKLMADTMSNSFLHDVIGPQIHSTALDIIELWKQKTRLADGRPFDATKDVYKGALDVIWAATFGSEVGTTKNQVALLSETSEVKLAQEKDTAVTFPTAKDPEAFTALMTLSDTIEIALHSPVPRWHHWLVLQLTPSLRTALKSRDALLTERLTASYEQFREGEKEGSLKSAMDLVVQRETIMARKEGRKPQYDTMAIRDELLGFLIAGHETTSTTLCWAIKFLTAHQNIQEKLRSALNEAFSRAKSVGENPTIEDIVKSHIPYLDATIEETHRCGGTVSSNIRRAKEDAEVLGTIIPKGTDVFMVTNGPGYMEAPLHIDESKRSKTSQESKDKNGMWEVSDIGVFKPERWLIRNEDGQTDFDARAGPAQPFGAGPRGCFGRKLASLELKIIVVLIIWNFRLLPTPPQLSSFLGQDKITHTPQQCYLRLAEVR</sequence>
<dbReference type="PANTHER" id="PTHR24305:SF232">
    <property type="entry name" value="P450, PUTATIVE (EUROFUNG)-RELATED"/>
    <property type="match status" value="1"/>
</dbReference>
<evidence type="ECO:0000256" key="4">
    <source>
        <dbReference type="ARBA" id="ARBA00023004"/>
    </source>
</evidence>
<dbReference type="VEuPathDB" id="FungiDB:BTJ68_04789"/>
<dbReference type="AlphaFoldDB" id="A0A3M7CY45"/>
<evidence type="ECO:0000313" key="9">
    <source>
        <dbReference type="Proteomes" id="UP000269276"/>
    </source>
</evidence>
<protein>
    <submittedName>
        <fullName evidence="8">Uncharacterized protein</fullName>
    </submittedName>
</protein>
<keyword evidence="7" id="KW-1133">Transmembrane helix</keyword>